<feature type="compositionally biased region" description="Acidic residues" evidence="1">
    <location>
        <begin position="177"/>
        <end position="187"/>
    </location>
</feature>
<dbReference type="EMBL" id="VIWT01000001">
    <property type="protein sequence ID" value="TWF99097.1"/>
    <property type="molecule type" value="Genomic_DNA"/>
</dbReference>
<gene>
    <name evidence="3" type="ORF">FHX73_112933</name>
</gene>
<sequence length="262" mass="27413">MPSTTPAARPTGFGAFAYRTVTLVMAVTAGLAFAFSFGNVWALARRLAIPAPVAPLIAPMVDLSVVGLMVARNHLSATGTDTAELRSANRLMHLCGLLTIALNTAEPVLARHYGRALLDAVAPVLLLGWSTVGPKLLHLLHAPAPDTATERARAEHAEGEPNDDRAAAPQPVPEADASAEAEPDEDVPPVRREPVVGGKRTGRRPGASMEELAALTRPAVAEQGATHAVVKQAVRDAGKTISSDRLGELVHLLKAEQEEAAA</sequence>
<evidence type="ECO:0000313" key="3">
    <source>
        <dbReference type="EMBL" id="TWF99097.1"/>
    </source>
</evidence>
<organism evidence="3 4">
    <name type="scientific">Kitasatospora viridis</name>
    <dbReference type="NCBI Taxonomy" id="281105"/>
    <lineage>
        <taxon>Bacteria</taxon>
        <taxon>Bacillati</taxon>
        <taxon>Actinomycetota</taxon>
        <taxon>Actinomycetes</taxon>
        <taxon>Kitasatosporales</taxon>
        <taxon>Streptomycetaceae</taxon>
        <taxon>Kitasatospora</taxon>
    </lineage>
</organism>
<dbReference type="AlphaFoldDB" id="A0A561UIC4"/>
<dbReference type="Proteomes" id="UP000317940">
    <property type="component" value="Unassembled WGS sequence"/>
</dbReference>
<protein>
    <submittedName>
        <fullName evidence="3">Uncharacterized protein DUF2637</fullName>
    </submittedName>
</protein>
<evidence type="ECO:0000256" key="2">
    <source>
        <dbReference type="SAM" id="Phobius"/>
    </source>
</evidence>
<feature type="compositionally biased region" description="Basic and acidic residues" evidence="1">
    <location>
        <begin position="148"/>
        <end position="166"/>
    </location>
</feature>
<dbReference type="Pfam" id="PF10935">
    <property type="entry name" value="DUF2637"/>
    <property type="match status" value="1"/>
</dbReference>
<accession>A0A561UIC4</accession>
<comment type="caution">
    <text evidence="3">The sequence shown here is derived from an EMBL/GenBank/DDBJ whole genome shotgun (WGS) entry which is preliminary data.</text>
</comment>
<reference evidence="3 4" key="1">
    <citation type="submission" date="2019-06" db="EMBL/GenBank/DDBJ databases">
        <title>Sequencing the genomes of 1000 actinobacteria strains.</title>
        <authorList>
            <person name="Klenk H.-P."/>
        </authorList>
    </citation>
    <scope>NUCLEOTIDE SEQUENCE [LARGE SCALE GENOMIC DNA]</scope>
    <source>
        <strain evidence="3 4">DSM 44826</strain>
    </source>
</reference>
<keyword evidence="2" id="KW-1133">Transmembrane helix</keyword>
<feature type="transmembrane region" description="Helical" evidence="2">
    <location>
        <begin position="20"/>
        <end position="41"/>
    </location>
</feature>
<keyword evidence="2" id="KW-0472">Membrane</keyword>
<proteinExistence type="predicted"/>
<feature type="region of interest" description="Disordered" evidence="1">
    <location>
        <begin position="148"/>
        <end position="210"/>
    </location>
</feature>
<feature type="transmembrane region" description="Helical" evidence="2">
    <location>
        <begin position="53"/>
        <end position="71"/>
    </location>
</feature>
<evidence type="ECO:0000313" key="4">
    <source>
        <dbReference type="Proteomes" id="UP000317940"/>
    </source>
</evidence>
<keyword evidence="2" id="KW-0812">Transmembrane</keyword>
<dbReference type="RefSeq" id="WP_246213531.1">
    <property type="nucleotide sequence ID" value="NZ_BAAAMZ010000011.1"/>
</dbReference>
<evidence type="ECO:0000256" key="1">
    <source>
        <dbReference type="SAM" id="MobiDB-lite"/>
    </source>
</evidence>
<name>A0A561UIC4_9ACTN</name>
<keyword evidence="4" id="KW-1185">Reference proteome</keyword>
<dbReference type="InterPro" id="IPR021235">
    <property type="entry name" value="DUF2637"/>
</dbReference>